<proteinExistence type="inferred from homology"/>
<dbReference type="OrthoDB" id="5311848at2759"/>
<evidence type="ECO:0000256" key="2">
    <source>
        <dbReference type="ARBA" id="ARBA00010473"/>
    </source>
</evidence>
<evidence type="ECO:0000256" key="10">
    <source>
        <dbReference type="ARBA" id="ARBA00023242"/>
    </source>
</evidence>
<dbReference type="Pfam" id="PF04163">
    <property type="entry name" value="Tht1"/>
    <property type="match status" value="1"/>
</dbReference>
<comment type="similarity">
    <text evidence="2 11">Belongs to the KAR5 family.</text>
</comment>
<organism evidence="13 14">
    <name type="scientific">Crucibulum laeve</name>
    <dbReference type="NCBI Taxonomy" id="68775"/>
    <lineage>
        <taxon>Eukaryota</taxon>
        <taxon>Fungi</taxon>
        <taxon>Dikarya</taxon>
        <taxon>Basidiomycota</taxon>
        <taxon>Agaricomycotina</taxon>
        <taxon>Agaricomycetes</taxon>
        <taxon>Agaricomycetidae</taxon>
        <taxon>Agaricales</taxon>
        <taxon>Agaricineae</taxon>
        <taxon>Nidulariaceae</taxon>
        <taxon>Crucibulum</taxon>
    </lineage>
</organism>
<dbReference type="Proteomes" id="UP000308652">
    <property type="component" value="Unassembled WGS sequence"/>
</dbReference>
<evidence type="ECO:0000256" key="3">
    <source>
        <dbReference type="ARBA" id="ARBA00022459"/>
    </source>
</evidence>
<evidence type="ECO:0000256" key="6">
    <source>
        <dbReference type="ARBA" id="ARBA00022824"/>
    </source>
</evidence>
<protein>
    <submittedName>
        <fullName evidence="13">Uncharacterized protein</fullName>
    </submittedName>
</protein>
<evidence type="ECO:0000256" key="5">
    <source>
        <dbReference type="ARBA" id="ARBA00022729"/>
    </source>
</evidence>
<evidence type="ECO:0000256" key="1">
    <source>
        <dbReference type="ARBA" id="ARBA00003389"/>
    </source>
</evidence>
<evidence type="ECO:0000313" key="13">
    <source>
        <dbReference type="EMBL" id="TFK41551.1"/>
    </source>
</evidence>
<dbReference type="GO" id="GO:0048288">
    <property type="term" value="P:nuclear membrane fusion involved in karyogamy"/>
    <property type="evidence" value="ECO:0007669"/>
    <property type="project" value="UniProtKB-UniRule"/>
</dbReference>
<keyword evidence="8" id="KW-0472">Membrane</keyword>
<dbReference type="GO" id="GO:0000742">
    <property type="term" value="P:karyogamy involved in conjugation with cellular fusion"/>
    <property type="evidence" value="ECO:0007669"/>
    <property type="project" value="UniProtKB-UniRule"/>
</dbReference>
<keyword evidence="4" id="KW-0812">Transmembrane</keyword>
<evidence type="ECO:0000256" key="7">
    <source>
        <dbReference type="ARBA" id="ARBA00022989"/>
    </source>
</evidence>
<feature type="chain" id="PRO_5023127840" evidence="12">
    <location>
        <begin position="23"/>
        <end position="217"/>
    </location>
</feature>
<evidence type="ECO:0000313" key="14">
    <source>
        <dbReference type="Proteomes" id="UP000308652"/>
    </source>
</evidence>
<dbReference type="PANTHER" id="PTHR28012:SF1">
    <property type="entry name" value="NUCLEAR FUSION PROTEIN KAR5"/>
    <property type="match status" value="1"/>
</dbReference>
<sequence length="217" mass="24322">MRNLRLLFIPLILQTLPSSAFSWSRAAPTAVAADVRDIAISANEVNALLLGHDALEKYSNRPDCFRRAAKSIRTRCAELEMDETERVNAAIAMTLCEVATAKHHSFPLECIPFSSENAPKNTDAQAQGTCVDALARSAQFWSSYSGYLREVPQLCFAFRRWNDIDSAKEIYRNATLEKIGLIKMMSDREKAALANIQEWRTQINVTHAASIYTFLCS</sequence>
<keyword evidence="14" id="KW-1185">Reference proteome</keyword>
<evidence type="ECO:0000256" key="4">
    <source>
        <dbReference type="ARBA" id="ARBA00022692"/>
    </source>
</evidence>
<evidence type="ECO:0000256" key="11">
    <source>
        <dbReference type="RuleBase" id="RU368082"/>
    </source>
</evidence>
<dbReference type="InterPro" id="IPR007292">
    <property type="entry name" value="Nuclear_fusion_Kar5"/>
</dbReference>
<accession>A0A5C3MK87</accession>
<keyword evidence="3 11" id="KW-0415">Karyogamy</keyword>
<dbReference type="PANTHER" id="PTHR28012">
    <property type="entry name" value="NUCLEAR FUSION PROTEIN KAR5"/>
    <property type="match status" value="1"/>
</dbReference>
<dbReference type="GO" id="GO:0031965">
    <property type="term" value="C:nuclear membrane"/>
    <property type="evidence" value="ECO:0007669"/>
    <property type="project" value="UniProtKB-SubCell"/>
</dbReference>
<gene>
    <name evidence="13" type="ORF">BDQ12DRAFT_388968</name>
</gene>
<keyword evidence="5 11" id="KW-0732">Signal</keyword>
<comment type="function">
    <text evidence="1 11">Required for nuclear membrane fusion during karyogamy.</text>
</comment>
<evidence type="ECO:0000256" key="8">
    <source>
        <dbReference type="ARBA" id="ARBA00023136"/>
    </source>
</evidence>
<dbReference type="EMBL" id="ML213594">
    <property type="protein sequence ID" value="TFK41551.1"/>
    <property type="molecule type" value="Genomic_DNA"/>
</dbReference>
<keyword evidence="6 11" id="KW-0256">Endoplasmic reticulum</keyword>
<name>A0A5C3MK87_9AGAR</name>
<evidence type="ECO:0000256" key="12">
    <source>
        <dbReference type="SAM" id="SignalP"/>
    </source>
</evidence>
<feature type="signal peptide" evidence="12">
    <location>
        <begin position="1"/>
        <end position="22"/>
    </location>
</feature>
<dbReference type="AlphaFoldDB" id="A0A5C3MK87"/>
<dbReference type="GO" id="GO:0005789">
    <property type="term" value="C:endoplasmic reticulum membrane"/>
    <property type="evidence" value="ECO:0007669"/>
    <property type="project" value="UniProtKB-SubCell"/>
</dbReference>
<evidence type="ECO:0000256" key="9">
    <source>
        <dbReference type="ARBA" id="ARBA00023180"/>
    </source>
</evidence>
<keyword evidence="7" id="KW-1133">Transmembrane helix</keyword>
<keyword evidence="9" id="KW-0325">Glycoprotein</keyword>
<reference evidence="13 14" key="1">
    <citation type="journal article" date="2019" name="Nat. Ecol. Evol.">
        <title>Megaphylogeny resolves global patterns of mushroom evolution.</title>
        <authorList>
            <person name="Varga T."/>
            <person name="Krizsan K."/>
            <person name="Foldi C."/>
            <person name="Dima B."/>
            <person name="Sanchez-Garcia M."/>
            <person name="Sanchez-Ramirez S."/>
            <person name="Szollosi G.J."/>
            <person name="Szarkandi J.G."/>
            <person name="Papp V."/>
            <person name="Albert L."/>
            <person name="Andreopoulos W."/>
            <person name="Angelini C."/>
            <person name="Antonin V."/>
            <person name="Barry K.W."/>
            <person name="Bougher N.L."/>
            <person name="Buchanan P."/>
            <person name="Buyck B."/>
            <person name="Bense V."/>
            <person name="Catcheside P."/>
            <person name="Chovatia M."/>
            <person name="Cooper J."/>
            <person name="Damon W."/>
            <person name="Desjardin D."/>
            <person name="Finy P."/>
            <person name="Geml J."/>
            <person name="Haridas S."/>
            <person name="Hughes K."/>
            <person name="Justo A."/>
            <person name="Karasinski D."/>
            <person name="Kautmanova I."/>
            <person name="Kiss B."/>
            <person name="Kocsube S."/>
            <person name="Kotiranta H."/>
            <person name="LaButti K.M."/>
            <person name="Lechner B.E."/>
            <person name="Liimatainen K."/>
            <person name="Lipzen A."/>
            <person name="Lukacs Z."/>
            <person name="Mihaltcheva S."/>
            <person name="Morgado L.N."/>
            <person name="Niskanen T."/>
            <person name="Noordeloos M.E."/>
            <person name="Ohm R.A."/>
            <person name="Ortiz-Santana B."/>
            <person name="Ovrebo C."/>
            <person name="Racz N."/>
            <person name="Riley R."/>
            <person name="Savchenko A."/>
            <person name="Shiryaev A."/>
            <person name="Soop K."/>
            <person name="Spirin V."/>
            <person name="Szebenyi C."/>
            <person name="Tomsovsky M."/>
            <person name="Tulloss R.E."/>
            <person name="Uehling J."/>
            <person name="Grigoriev I.V."/>
            <person name="Vagvolgyi C."/>
            <person name="Papp T."/>
            <person name="Martin F.M."/>
            <person name="Miettinen O."/>
            <person name="Hibbett D.S."/>
            <person name="Nagy L.G."/>
        </authorList>
    </citation>
    <scope>NUCLEOTIDE SEQUENCE [LARGE SCALE GENOMIC DNA]</scope>
    <source>
        <strain evidence="13 14">CBS 166.37</strain>
    </source>
</reference>
<comment type="subcellular location">
    <subcellularLocation>
        <location evidence="11">Endoplasmic reticulum membrane</location>
    </subcellularLocation>
    <subcellularLocation>
        <location evidence="11">Nucleus membrane</location>
    </subcellularLocation>
</comment>
<keyword evidence="10 11" id="KW-0539">Nucleus</keyword>